<dbReference type="PROSITE" id="PS50089">
    <property type="entry name" value="ZF_RING_2"/>
    <property type="match status" value="1"/>
</dbReference>
<dbReference type="GO" id="GO:0008270">
    <property type="term" value="F:zinc ion binding"/>
    <property type="evidence" value="ECO:0007669"/>
    <property type="project" value="UniProtKB-KW"/>
</dbReference>
<evidence type="ECO:0000313" key="9">
    <source>
        <dbReference type="Proteomes" id="UP001141552"/>
    </source>
</evidence>
<evidence type="ECO:0000259" key="7">
    <source>
        <dbReference type="PROSITE" id="PS50089"/>
    </source>
</evidence>
<dbReference type="GO" id="GO:0061630">
    <property type="term" value="F:ubiquitin protein ligase activity"/>
    <property type="evidence" value="ECO:0007669"/>
    <property type="project" value="UniProtKB-EC"/>
</dbReference>
<dbReference type="Proteomes" id="UP001141552">
    <property type="component" value="Unassembled WGS sequence"/>
</dbReference>
<dbReference type="EMBL" id="JAKUCV010002307">
    <property type="protein sequence ID" value="KAJ4843156.1"/>
    <property type="molecule type" value="Genomic_DNA"/>
</dbReference>
<dbReference type="SMART" id="SM00184">
    <property type="entry name" value="RING"/>
    <property type="match status" value="1"/>
</dbReference>
<dbReference type="GO" id="GO:0016567">
    <property type="term" value="P:protein ubiquitination"/>
    <property type="evidence" value="ECO:0007669"/>
    <property type="project" value="TreeGrafter"/>
</dbReference>
<dbReference type="AlphaFoldDB" id="A0A9Q0G794"/>
<organism evidence="8 9">
    <name type="scientific">Turnera subulata</name>
    <dbReference type="NCBI Taxonomy" id="218843"/>
    <lineage>
        <taxon>Eukaryota</taxon>
        <taxon>Viridiplantae</taxon>
        <taxon>Streptophyta</taxon>
        <taxon>Embryophyta</taxon>
        <taxon>Tracheophyta</taxon>
        <taxon>Spermatophyta</taxon>
        <taxon>Magnoliopsida</taxon>
        <taxon>eudicotyledons</taxon>
        <taxon>Gunneridae</taxon>
        <taxon>Pentapetalae</taxon>
        <taxon>rosids</taxon>
        <taxon>fabids</taxon>
        <taxon>Malpighiales</taxon>
        <taxon>Passifloraceae</taxon>
        <taxon>Turnera</taxon>
    </lineage>
</organism>
<keyword evidence="5" id="KW-0862">Zinc</keyword>
<evidence type="ECO:0000256" key="6">
    <source>
        <dbReference type="PROSITE-ProRule" id="PRU00175"/>
    </source>
</evidence>
<evidence type="ECO:0000256" key="3">
    <source>
        <dbReference type="ARBA" id="ARBA00022723"/>
    </source>
</evidence>
<feature type="domain" description="RING-type" evidence="7">
    <location>
        <begin position="189"/>
        <end position="228"/>
    </location>
</feature>
<comment type="catalytic activity">
    <reaction evidence="1">
        <text>S-ubiquitinyl-[E2 ubiquitin-conjugating enzyme]-L-cysteine + [acceptor protein]-L-lysine = [E2 ubiquitin-conjugating enzyme]-L-cysteine + N(6)-ubiquitinyl-[acceptor protein]-L-lysine.</text>
        <dbReference type="EC" id="2.3.2.27"/>
    </reaction>
</comment>
<dbReference type="PANTHER" id="PTHR15710">
    <property type="entry name" value="E3 UBIQUITIN-PROTEIN LIGASE PRAJA"/>
    <property type="match status" value="1"/>
</dbReference>
<evidence type="ECO:0000256" key="2">
    <source>
        <dbReference type="ARBA" id="ARBA00012483"/>
    </source>
</evidence>
<reference evidence="8" key="1">
    <citation type="submission" date="2022-02" db="EMBL/GenBank/DDBJ databases">
        <authorList>
            <person name="Henning P.M."/>
            <person name="McCubbin A.G."/>
            <person name="Shore J.S."/>
        </authorList>
    </citation>
    <scope>NUCLEOTIDE SEQUENCE</scope>
    <source>
        <strain evidence="8">F60SS</strain>
        <tissue evidence="8">Leaves</tissue>
    </source>
</reference>
<keyword evidence="3" id="KW-0479">Metal-binding</keyword>
<dbReference type="GO" id="GO:0005737">
    <property type="term" value="C:cytoplasm"/>
    <property type="evidence" value="ECO:0007669"/>
    <property type="project" value="TreeGrafter"/>
</dbReference>
<comment type="caution">
    <text evidence="8">The sequence shown here is derived from an EMBL/GenBank/DDBJ whole genome shotgun (WGS) entry which is preliminary data.</text>
</comment>
<proteinExistence type="predicted"/>
<reference evidence="8" key="2">
    <citation type="journal article" date="2023" name="Plants (Basel)">
        <title>Annotation of the Turnera subulata (Passifloraceae) Draft Genome Reveals the S-Locus Evolved after the Divergence of Turneroideae from Passifloroideae in a Stepwise Manner.</title>
        <authorList>
            <person name="Henning P.M."/>
            <person name="Roalson E.H."/>
            <person name="Mir W."/>
            <person name="McCubbin A.G."/>
            <person name="Shore J.S."/>
        </authorList>
    </citation>
    <scope>NUCLEOTIDE SEQUENCE</scope>
    <source>
        <strain evidence="8">F60SS</strain>
    </source>
</reference>
<keyword evidence="9" id="KW-1185">Reference proteome</keyword>
<dbReference type="PANTHER" id="PTHR15710:SF77">
    <property type="entry name" value="RING-H2 FINGER PROTEIN ATL21B"/>
    <property type="match status" value="1"/>
</dbReference>
<dbReference type="InterPro" id="IPR001841">
    <property type="entry name" value="Znf_RING"/>
</dbReference>
<evidence type="ECO:0000256" key="5">
    <source>
        <dbReference type="ARBA" id="ARBA00022833"/>
    </source>
</evidence>
<protein>
    <recommendedName>
        <fullName evidence="2">RING-type E3 ubiquitin transferase</fullName>
        <ecNumber evidence="2">2.3.2.27</ecNumber>
    </recommendedName>
</protein>
<name>A0A9Q0G794_9ROSI</name>
<gene>
    <name evidence="8" type="ORF">Tsubulata_018583</name>
</gene>
<dbReference type="InterPro" id="IPR011016">
    <property type="entry name" value="Znf_RING-CH"/>
</dbReference>
<dbReference type="SMART" id="SM00744">
    <property type="entry name" value="RINGv"/>
    <property type="match status" value="1"/>
</dbReference>
<evidence type="ECO:0000256" key="4">
    <source>
        <dbReference type="ARBA" id="ARBA00022771"/>
    </source>
</evidence>
<keyword evidence="4 6" id="KW-0863">Zinc-finger</keyword>
<dbReference type="SUPFAM" id="SSF57850">
    <property type="entry name" value="RING/U-box"/>
    <property type="match status" value="1"/>
</dbReference>
<dbReference type="Gene3D" id="3.30.40.10">
    <property type="entry name" value="Zinc/RING finger domain, C3HC4 (zinc finger)"/>
    <property type="match status" value="1"/>
</dbReference>
<evidence type="ECO:0000256" key="1">
    <source>
        <dbReference type="ARBA" id="ARBA00000900"/>
    </source>
</evidence>
<dbReference type="OrthoDB" id="3365801at2759"/>
<evidence type="ECO:0000313" key="8">
    <source>
        <dbReference type="EMBL" id="KAJ4843156.1"/>
    </source>
</evidence>
<accession>A0A9Q0G794</accession>
<dbReference type="InterPro" id="IPR013083">
    <property type="entry name" value="Znf_RING/FYVE/PHD"/>
</dbReference>
<dbReference type="Pfam" id="PF13639">
    <property type="entry name" value="zf-RING_2"/>
    <property type="match status" value="1"/>
</dbReference>
<sequence length="235" mass="27050">MVFQQSYRCEFCLEEPLSLYHPSPSSSFRYSFQRIRKKYQRLDDTLVSQGESRTPAQHFQGSRWSLLEDGLIVLQNDLSLYLPCWIADVERRNTLIQTIKDRFSERLSGRSPSRPTPVVTIYVFLVEKELEGTGSVDRATREEHDSVGRVMRESRREYERRNSCSMVPTAKAAQVLKGVMVAGDSRQMCMVCLEDVVGLAGSLPCHYVFHGNCITKWLETSHYCPVCRYELTTDS</sequence>
<dbReference type="EC" id="2.3.2.27" evidence="2"/>